<evidence type="ECO:0000313" key="2">
    <source>
        <dbReference type="EMBL" id="MFC4262712.1"/>
    </source>
</evidence>
<protein>
    <submittedName>
        <fullName evidence="2">Uncharacterized protein</fullName>
    </submittedName>
</protein>
<dbReference type="Proteomes" id="UP001595907">
    <property type="component" value="Unassembled WGS sequence"/>
</dbReference>
<organism evidence="2 3">
    <name type="scientific">Ferruginibacter yonginensis</name>
    <dbReference type="NCBI Taxonomy" id="1310416"/>
    <lineage>
        <taxon>Bacteria</taxon>
        <taxon>Pseudomonadati</taxon>
        <taxon>Bacteroidota</taxon>
        <taxon>Chitinophagia</taxon>
        <taxon>Chitinophagales</taxon>
        <taxon>Chitinophagaceae</taxon>
        <taxon>Ferruginibacter</taxon>
    </lineage>
</organism>
<evidence type="ECO:0000256" key="1">
    <source>
        <dbReference type="SAM" id="Phobius"/>
    </source>
</evidence>
<keyword evidence="1" id="KW-0472">Membrane</keyword>
<reference evidence="3" key="1">
    <citation type="journal article" date="2019" name="Int. J. Syst. Evol. Microbiol.">
        <title>The Global Catalogue of Microorganisms (GCM) 10K type strain sequencing project: providing services to taxonomists for standard genome sequencing and annotation.</title>
        <authorList>
            <consortium name="The Broad Institute Genomics Platform"/>
            <consortium name="The Broad Institute Genome Sequencing Center for Infectious Disease"/>
            <person name="Wu L."/>
            <person name="Ma J."/>
        </authorList>
    </citation>
    <scope>NUCLEOTIDE SEQUENCE [LARGE SCALE GENOMIC DNA]</scope>
    <source>
        <strain evidence="3">CECT 8289</strain>
    </source>
</reference>
<name>A0ABV8QSS3_9BACT</name>
<dbReference type="RefSeq" id="WP_379708425.1">
    <property type="nucleotide sequence ID" value="NZ_JBHSCZ010000002.1"/>
</dbReference>
<keyword evidence="1" id="KW-0812">Transmembrane</keyword>
<proteinExistence type="predicted"/>
<gene>
    <name evidence="2" type="ORF">ACFOWM_07480</name>
</gene>
<keyword evidence="3" id="KW-1185">Reference proteome</keyword>
<feature type="transmembrane region" description="Helical" evidence="1">
    <location>
        <begin position="32"/>
        <end position="54"/>
    </location>
</feature>
<comment type="caution">
    <text evidence="2">The sequence shown here is derived from an EMBL/GenBank/DDBJ whole genome shotgun (WGS) entry which is preliminary data.</text>
</comment>
<feature type="transmembrane region" description="Helical" evidence="1">
    <location>
        <begin position="6"/>
        <end position="25"/>
    </location>
</feature>
<accession>A0ABV8QSS3</accession>
<evidence type="ECO:0000313" key="3">
    <source>
        <dbReference type="Proteomes" id="UP001595907"/>
    </source>
</evidence>
<sequence length="95" mass="10801">MLLQFRLVYATFFISAFYCTVYKVVNDKYNKNISVGSVVIVMCIGVFAIAYHFIQKMNTNDITFIIKNVAINSIVTNISFDSHKPTFKQMTLADG</sequence>
<dbReference type="EMBL" id="JBHSCZ010000002">
    <property type="protein sequence ID" value="MFC4262712.1"/>
    <property type="molecule type" value="Genomic_DNA"/>
</dbReference>
<keyword evidence="1" id="KW-1133">Transmembrane helix</keyword>